<gene>
    <name evidence="1" type="ORF">CLHUN_09210</name>
</gene>
<dbReference type="AlphaFoldDB" id="A0A1V4SQ06"/>
<keyword evidence="2" id="KW-1185">Reference proteome</keyword>
<dbReference type="EMBL" id="MZGX01000004">
    <property type="protein sequence ID" value="OPX45545.1"/>
    <property type="molecule type" value="Genomic_DNA"/>
</dbReference>
<comment type="caution">
    <text evidence="1">The sequence shown here is derived from an EMBL/GenBank/DDBJ whole genome shotgun (WGS) entry which is preliminary data.</text>
</comment>
<proteinExistence type="predicted"/>
<sequence>MGKLPDSISIGLTCNGCICGVSDKLIIGLSETPEKAIERTVSNIRAEMKKELSNAIFDNPKFRNQPMYFVDGWEMLLMTYPNIVKTGLDAAIAQAIACRGEYINTPASFTRQRKLPMETVIKLLVSEYGSII</sequence>
<dbReference type="RefSeq" id="WP_080063370.1">
    <property type="nucleotide sequence ID" value="NZ_MZGX01000004.1"/>
</dbReference>
<evidence type="ECO:0000313" key="1">
    <source>
        <dbReference type="EMBL" id="OPX45545.1"/>
    </source>
</evidence>
<dbReference type="Proteomes" id="UP000191554">
    <property type="component" value="Unassembled WGS sequence"/>
</dbReference>
<organism evidence="1 2">
    <name type="scientific">Ruminiclostridium hungatei</name>
    <name type="common">Clostridium hungatei</name>
    <dbReference type="NCBI Taxonomy" id="48256"/>
    <lineage>
        <taxon>Bacteria</taxon>
        <taxon>Bacillati</taxon>
        <taxon>Bacillota</taxon>
        <taxon>Clostridia</taxon>
        <taxon>Eubacteriales</taxon>
        <taxon>Oscillospiraceae</taxon>
        <taxon>Ruminiclostridium</taxon>
    </lineage>
</organism>
<name>A0A1V4SQ06_RUMHU</name>
<protein>
    <submittedName>
        <fullName evidence="1">Uncharacterized protein</fullName>
    </submittedName>
</protein>
<evidence type="ECO:0000313" key="2">
    <source>
        <dbReference type="Proteomes" id="UP000191554"/>
    </source>
</evidence>
<reference evidence="1 2" key="1">
    <citation type="submission" date="2017-03" db="EMBL/GenBank/DDBJ databases">
        <title>Genome sequence of Clostridium hungatei DSM 14427.</title>
        <authorList>
            <person name="Poehlein A."/>
            <person name="Daniel R."/>
        </authorList>
    </citation>
    <scope>NUCLEOTIDE SEQUENCE [LARGE SCALE GENOMIC DNA]</scope>
    <source>
        <strain evidence="1 2">DSM 14427</strain>
    </source>
</reference>
<accession>A0A1V4SQ06</accession>